<dbReference type="InterPro" id="IPR036236">
    <property type="entry name" value="Znf_C2H2_sf"/>
</dbReference>
<protein>
    <recommendedName>
        <fullName evidence="1">C2H2-type domain-containing protein</fullName>
    </recommendedName>
</protein>
<proteinExistence type="predicted"/>
<dbReference type="Proteomes" id="UP000474718">
    <property type="component" value="Unassembled WGS sequence"/>
</dbReference>
<comment type="caution">
    <text evidence="2">The sequence shown here is derived from an EMBL/GenBank/DDBJ whole genome shotgun (WGS) entry which is preliminary data.</text>
</comment>
<gene>
    <name evidence="2" type="ORF">GT747_08105</name>
</gene>
<evidence type="ECO:0000313" key="3">
    <source>
        <dbReference type="Proteomes" id="UP000474718"/>
    </source>
</evidence>
<accession>A0ABW9WVL9</accession>
<dbReference type="SMART" id="SM00355">
    <property type="entry name" value="ZnF_C2H2"/>
    <property type="match status" value="1"/>
</dbReference>
<evidence type="ECO:0000259" key="1">
    <source>
        <dbReference type="PROSITE" id="PS50157"/>
    </source>
</evidence>
<dbReference type="PROSITE" id="PS00028">
    <property type="entry name" value="ZINC_FINGER_C2H2_1"/>
    <property type="match status" value="1"/>
</dbReference>
<dbReference type="Pfam" id="PF13894">
    <property type="entry name" value="zf-C2H2_4"/>
    <property type="match status" value="1"/>
</dbReference>
<dbReference type="PROSITE" id="PS50157">
    <property type="entry name" value="ZINC_FINGER_C2H2_2"/>
    <property type="match status" value="1"/>
</dbReference>
<name>A0ABW9WVL9_9FIRM</name>
<organism evidence="2 3">
    <name type="scientific">Bittarella massiliensis</name>
    <name type="common">ex Durand et al. 2017</name>
    <dbReference type="NCBI Taxonomy" id="1720313"/>
    <lineage>
        <taxon>Bacteria</taxon>
        <taxon>Bacillati</taxon>
        <taxon>Bacillota</taxon>
        <taxon>Clostridia</taxon>
        <taxon>Eubacteriales</taxon>
        <taxon>Oscillospiraceae</taxon>
        <taxon>Bittarella (ex Durand et al. 2017)</taxon>
    </lineage>
</organism>
<dbReference type="InterPro" id="IPR013087">
    <property type="entry name" value="Znf_C2H2_type"/>
</dbReference>
<evidence type="ECO:0000313" key="2">
    <source>
        <dbReference type="EMBL" id="MZL69716.1"/>
    </source>
</evidence>
<dbReference type="RefSeq" id="WP_161213451.1">
    <property type="nucleotide sequence ID" value="NZ_WWVX01000005.1"/>
</dbReference>
<feature type="domain" description="C2H2-type" evidence="1">
    <location>
        <begin position="16"/>
        <end position="43"/>
    </location>
</feature>
<dbReference type="SUPFAM" id="SSF57667">
    <property type="entry name" value="beta-beta-alpha zinc fingers"/>
    <property type="match status" value="1"/>
</dbReference>
<reference evidence="2 3" key="1">
    <citation type="journal article" date="2019" name="Nat. Med.">
        <title>A library of human gut bacterial isolates paired with longitudinal multiomics data enables mechanistic microbiome research.</title>
        <authorList>
            <person name="Poyet M."/>
            <person name="Groussin M."/>
            <person name="Gibbons S.M."/>
            <person name="Avila-Pacheco J."/>
            <person name="Jiang X."/>
            <person name="Kearney S.M."/>
            <person name="Perrotta A.R."/>
            <person name="Berdy B."/>
            <person name="Zhao S."/>
            <person name="Lieberman T.D."/>
            <person name="Swanson P.K."/>
            <person name="Smith M."/>
            <person name="Roesemann S."/>
            <person name="Alexander J.E."/>
            <person name="Rich S.A."/>
            <person name="Livny J."/>
            <person name="Vlamakis H."/>
            <person name="Clish C."/>
            <person name="Bullock K."/>
            <person name="Deik A."/>
            <person name="Scott J."/>
            <person name="Pierce K.A."/>
            <person name="Xavier R.J."/>
            <person name="Alm E.J."/>
        </authorList>
    </citation>
    <scope>NUCLEOTIDE SEQUENCE [LARGE SCALE GENOMIC DNA]</scope>
    <source>
        <strain evidence="2 3">BIOML-A2</strain>
    </source>
</reference>
<dbReference type="EMBL" id="WWVX01000005">
    <property type="protein sequence ID" value="MZL69716.1"/>
    <property type="molecule type" value="Genomic_DNA"/>
</dbReference>
<keyword evidence="3" id="KW-1185">Reference proteome</keyword>
<sequence length="43" mass="4824">MGKIVGLIFPEKEEGFSCPICGKEYKSAKGLENHMEKEHQDGK</sequence>
<dbReference type="Gene3D" id="3.30.160.60">
    <property type="entry name" value="Classic Zinc Finger"/>
    <property type="match status" value="1"/>
</dbReference>